<dbReference type="InterPro" id="IPR013325">
    <property type="entry name" value="RNA_pol_sigma_r2"/>
</dbReference>
<organism evidence="3 4">
    <name type="scientific">Chitinophaga terrae</name>
    <name type="common">ex Kim and Jung 2007</name>
    <dbReference type="NCBI Taxonomy" id="408074"/>
    <lineage>
        <taxon>Bacteria</taxon>
        <taxon>Pseudomonadati</taxon>
        <taxon>Bacteroidota</taxon>
        <taxon>Chitinophagia</taxon>
        <taxon>Chitinophagales</taxon>
        <taxon>Chitinophagaceae</taxon>
        <taxon>Chitinophaga</taxon>
    </lineage>
</organism>
<dbReference type="GO" id="GO:0006352">
    <property type="term" value="P:DNA-templated transcription initiation"/>
    <property type="evidence" value="ECO:0007669"/>
    <property type="project" value="InterPro"/>
</dbReference>
<gene>
    <name evidence="3" type="ORF">SAMN05660909_04362</name>
</gene>
<evidence type="ECO:0000313" key="3">
    <source>
        <dbReference type="EMBL" id="SEA95867.1"/>
    </source>
</evidence>
<dbReference type="PANTHER" id="PTHR47756:SF2">
    <property type="entry name" value="BLL6612 PROTEIN"/>
    <property type="match status" value="1"/>
</dbReference>
<dbReference type="STRING" id="408074.SAMN05660909_04362"/>
<proteinExistence type="predicted"/>
<evidence type="ECO:0000259" key="1">
    <source>
        <dbReference type="Pfam" id="PF04542"/>
    </source>
</evidence>
<dbReference type="GO" id="GO:0003700">
    <property type="term" value="F:DNA-binding transcription factor activity"/>
    <property type="evidence" value="ECO:0007669"/>
    <property type="project" value="InterPro"/>
</dbReference>
<sequence length="413" mass="46980">MSGQQDTYQQLLPQLFRLEYTKMTAVLCRHFGLKHLAVAEDIASEAFLQATHTWAHKGIPENPTAWLYTVAKNKARDYLKHEQIFEQKVSPQLQANNQVSYPDFDFTEKQIADSQLAMIFAVCDPVNPPAAQIALALQILCGFSITTISHAFLSPAETIKKRLQRARSQLREQNFQVSNLTPEVLATRLPAVHTTLYLLFNEGYFSSGANQVIRQDLCGEALRLALILTTNERTDTPATKALIALFCYQSSRLEARLNDSGEQILFEQQDTSRWNQELIVKGHQYFIDACTGNELSRYHLEAGIAYWHTTVDNPDKWKHILSLYNELIIISYSPVTALNRTFAFAKVYGNKAGIEEALKLRLDNNSYYHSLLGYLYSDAIETAIYHYQKALALTNSEPEKHTIQKEINRLQGL</sequence>
<dbReference type="SUPFAM" id="SSF88946">
    <property type="entry name" value="Sigma2 domain of RNA polymerase sigma factors"/>
    <property type="match status" value="1"/>
</dbReference>
<feature type="domain" description="RNA polymerase sigma-70 region 2" evidence="1">
    <location>
        <begin position="27"/>
        <end position="82"/>
    </location>
</feature>
<dbReference type="Pfam" id="PF04542">
    <property type="entry name" value="Sigma70_r2"/>
    <property type="match status" value="1"/>
</dbReference>
<dbReference type="Gene3D" id="1.10.1740.10">
    <property type="match status" value="1"/>
</dbReference>
<dbReference type="AlphaFoldDB" id="A0A1H4FFR4"/>
<protein>
    <submittedName>
        <fullName evidence="3">RNA polymerase sigma-70 factor, ECF subfamily</fullName>
    </submittedName>
</protein>
<dbReference type="PANTHER" id="PTHR47756">
    <property type="entry name" value="BLL6612 PROTEIN-RELATED"/>
    <property type="match status" value="1"/>
</dbReference>
<evidence type="ECO:0000259" key="2">
    <source>
        <dbReference type="Pfam" id="PF20239"/>
    </source>
</evidence>
<dbReference type="EMBL" id="FNRL01000024">
    <property type="protein sequence ID" value="SEA95867.1"/>
    <property type="molecule type" value="Genomic_DNA"/>
</dbReference>
<dbReference type="InterPro" id="IPR013324">
    <property type="entry name" value="RNA_pol_sigma_r3/r4-like"/>
</dbReference>
<evidence type="ECO:0000313" key="4">
    <source>
        <dbReference type="Proteomes" id="UP000199656"/>
    </source>
</evidence>
<accession>A0A1H4FFR4</accession>
<feature type="domain" description="DUF6596" evidence="2">
    <location>
        <begin position="188"/>
        <end position="286"/>
    </location>
</feature>
<dbReference type="SUPFAM" id="SSF88659">
    <property type="entry name" value="Sigma3 and sigma4 domains of RNA polymerase sigma factors"/>
    <property type="match status" value="1"/>
</dbReference>
<name>A0A1H4FFR4_9BACT</name>
<dbReference type="InterPro" id="IPR046531">
    <property type="entry name" value="DUF6596"/>
</dbReference>
<reference evidence="4" key="1">
    <citation type="submission" date="2016-10" db="EMBL/GenBank/DDBJ databases">
        <authorList>
            <person name="Varghese N."/>
            <person name="Submissions S."/>
        </authorList>
    </citation>
    <scope>NUCLEOTIDE SEQUENCE [LARGE SCALE GENOMIC DNA]</scope>
    <source>
        <strain evidence="4">DSM 23920</strain>
    </source>
</reference>
<dbReference type="InterPro" id="IPR007627">
    <property type="entry name" value="RNA_pol_sigma70_r2"/>
</dbReference>
<dbReference type="Proteomes" id="UP000199656">
    <property type="component" value="Unassembled WGS sequence"/>
</dbReference>
<keyword evidence="4" id="KW-1185">Reference proteome</keyword>
<dbReference type="Pfam" id="PF20239">
    <property type="entry name" value="DUF6596"/>
    <property type="match status" value="1"/>
</dbReference>